<dbReference type="AlphaFoldDB" id="A0A5B7ZW91"/>
<gene>
    <name evidence="1" type="ORF">FHG12_01045</name>
</gene>
<organism evidence="1 2">
    <name type="scientific">Hymenobacter jejuensis</name>
    <dbReference type="NCBI Taxonomy" id="2502781"/>
    <lineage>
        <taxon>Bacteria</taxon>
        <taxon>Pseudomonadati</taxon>
        <taxon>Bacteroidota</taxon>
        <taxon>Cytophagia</taxon>
        <taxon>Cytophagales</taxon>
        <taxon>Hymenobacteraceae</taxon>
        <taxon>Hymenobacter</taxon>
    </lineage>
</organism>
<name>A0A5B7ZW91_9BACT</name>
<dbReference type="Proteomes" id="UP000305398">
    <property type="component" value="Chromosome"/>
</dbReference>
<evidence type="ECO:0000313" key="1">
    <source>
        <dbReference type="EMBL" id="QDA58773.1"/>
    </source>
</evidence>
<dbReference type="KEGG" id="hyj:FHG12_01045"/>
<dbReference type="OrthoDB" id="1400529at2"/>
<sequence length="478" mass="56760">MKKKLGKFGDFAGDILPHEIAYLIQVQQFQDAQNLEILQTIEYNCHHPRTPVAFRAGIDKRKYSNLKQWIGQRLDSIDVDKHLVYLNEMDQKIMTDSISPVEEKVLLQAIARYHKPDFYFMKFYELTLSYRHFLLIRMRYKDHQTVTNFIEQQRLNYAKSKEINQKLHDATVDIISQYAQNTTESRQWEQWLLDTFYDETLDGLNRYFAVVRLTFLYFNYSLFDKLKEVYNALDEMLKQGAFYSRRILFNYYANCVLLHSKFDVLQQAEEYGYLSIKQKNTDHLSYLNNYSAILLRQGKIHEALALMKQSFSSLRHTNNLRNKIGFMAFYIKCLNLNGQPADGEKMADSFLRDNCKELLADRWHIFFVAYFQALVMQEKYDKLLKACRKHHLLQKEAQYRSRPNYLPTLQWYYHLSQYVENEIGDDQLVELMVSSGRPHFGNPHKEKLLLDLLNEVKSLIPHLCGRIKSMLCEVNIST</sequence>
<reference evidence="1 2" key="1">
    <citation type="submission" date="2019-06" db="EMBL/GenBank/DDBJ databases">
        <authorList>
            <person name="Srinivasan S."/>
        </authorList>
    </citation>
    <scope>NUCLEOTIDE SEQUENCE [LARGE SCALE GENOMIC DNA]</scope>
    <source>
        <strain evidence="1 2">17J68-5</strain>
    </source>
</reference>
<keyword evidence="2" id="KW-1185">Reference proteome</keyword>
<accession>A0A5B7ZW91</accession>
<protein>
    <submittedName>
        <fullName evidence="1">Uncharacterized protein</fullName>
    </submittedName>
</protein>
<proteinExistence type="predicted"/>
<dbReference type="RefSeq" id="WP_139513737.1">
    <property type="nucleotide sequence ID" value="NZ_CP040896.1"/>
</dbReference>
<dbReference type="EMBL" id="CP040896">
    <property type="protein sequence ID" value="QDA58773.1"/>
    <property type="molecule type" value="Genomic_DNA"/>
</dbReference>
<evidence type="ECO:0000313" key="2">
    <source>
        <dbReference type="Proteomes" id="UP000305398"/>
    </source>
</evidence>